<feature type="transmembrane region" description="Helical" evidence="1">
    <location>
        <begin position="12"/>
        <end position="31"/>
    </location>
</feature>
<dbReference type="Pfam" id="PF05425">
    <property type="entry name" value="CopD"/>
    <property type="match status" value="1"/>
</dbReference>
<dbReference type="InterPro" id="IPR008457">
    <property type="entry name" value="Cu-R_CopD_dom"/>
</dbReference>
<name>A0ABD6AB38_9EURY</name>
<evidence type="ECO:0000313" key="4">
    <source>
        <dbReference type="Proteomes" id="UP001596547"/>
    </source>
</evidence>
<feature type="transmembrane region" description="Helical" evidence="1">
    <location>
        <begin position="86"/>
        <end position="111"/>
    </location>
</feature>
<evidence type="ECO:0000313" key="3">
    <source>
        <dbReference type="EMBL" id="MFC7317635.1"/>
    </source>
</evidence>
<accession>A0ABD6AB38</accession>
<protein>
    <submittedName>
        <fullName evidence="3">CopD family protein</fullName>
    </submittedName>
</protein>
<reference evidence="3 4" key="1">
    <citation type="journal article" date="2019" name="Int. J. Syst. Evol. Microbiol.">
        <title>The Global Catalogue of Microorganisms (GCM) 10K type strain sequencing project: providing services to taxonomists for standard genome sequencing and annotation.</title>
        <authorList>
            <consortium name="The Broad Institute Genomics Platform"/>
            <consortium name="The Broad Institute Genome Sequencing Center for Infectious Disease"/>
            <person name="Wu L."/>
            <person name="Ma J."/>
        </authorList>
    </citation>
    <scope>NUCLEOTIDE SEQUENCE [LARGE SCALE GENOMIC DNA]</scope>
    <source>
        <strain evidence="3 4">PSR21</strain>
    </source>
</reference>
<feature type="domain" description="Copper resistance protein D" evidence="2">
    <location>
        <begin position="49"/>
        <end position="150"/>
    </location>
</feature>
<evidence type="ECO:0000259" key="2">
    <source>
        <dbReference type="Pfam" id="PF05425"/>
    </source>
</evidence>
<comment type="caution">
    <text evidence="3">The sequence shown here is derived from an EMBL/GenBank/DDBJ whole genome shotgun (WGS) entry which is preliminary data.</text>
</comment>
<dbReference type="GeneID" id="79315684"/>
<keyword evidence="1" id="KW-0812">Transmembrane</keyword>
<proteinExistence type="predicted"/>
<feature type="transmembrane region" description="Helical" evidence="1">
    <location>
        <begin position="132"/>
        <end position="151"/>
    </location>
</feature>
<keyword evidence="1" id="KW-1133">Transmembrane helix</keyword>
<dbReference type="EMBL" id="JBHTBF010000002">
    <property type="protein sequence ID" value="MFC7317635.1"/>
    <property type="molecule type" value="Genomic_DNA"/>
</dbReference>
<sequence>MVFPIHLAIRWLHVLSVALLLGGAVLAWVSLRRIGEVERRERYGEYAVAVAAGYERLFWGAAGVAVMTGVGNLGALAPGLPPSDSAWGLALTVKLAGVLGLLLAAVPRTLLVARCDEAAGATGRRVRTLRRGYGATALYLTGVLGLAEVLAHG</sequence>
<dbReference type="RefSeq" id="WP_276303121.1">
    <property type="nucleotide sequence ID" value="NZ_CP119992.1"/>
</dbReference>
<gene>
    <name evidence="3" type="ORF">ACFQPE_12690</name>
</gene>
<dbReference type="Proteomes" id="UP001596547">
    <property type="component" value="Unassembled WGS sequence"/>
</dbReference>
<organism evidence="3 4">
    <name type="scientific">Halomarina halobia</name>
    <dbReference type="NCBI Taxonomy" id="3033386"/>
    <lineage>
        <taxon>Archaea</taxon>
        <taxon>Methanobacteriati</taxon>
        <taxon>Methanobacteriota</taxon>
        <taxon>Stenosarchaea group</taxon>
        <taxon>Halobacteria</taxon>
        <taxon>Halobacteriales</taxon>
        <taxon>Natronomonadaceae</taxon>
        <taxon>Halomarina</taxon>
    </lineage>
</organism>
<keyword evidence="1" id="KW-0472">Membrane</keyword>
<keyword evidence="4" id="KW-1185">Reference proteome</keyword>
<evidence type="ECO:0000256" key="1">
    <source>
        <dbReference type="SAM" id="Phobius"/>
    </source>
</evidence>
<dbReference type="AlphaFoldDB" id="A0ABD6AB38"/>